<dbReference type="InterPro" id="IPR036388">
    <property type="entry name" value="WH-like_DNA-bd_sf"/>
</dbReference>
<feature type="domain" description="RNA polymerase sigma factor 70 region 4 type 2" evidence="8">
    <location>
        <begin position="119"/>
        <end position="171"/>
    </location>
</feature>
<comment type="similarity">
    <text evidence="1 6">Belongs to the sigma-70 factor family. ECF subfamily.</text>
</comment>
<dbReference type="Pfam" id="PF04542">
    <property type="entry name" value="Sigma70_r2"/>
    <property type="match status" value="1"/>
</dbReference>
<name>H5S8H5_9BACT</name>
<accession>H5S8H5</accession>
<proteinExistence type="inferred from homology"/>
<keyword evidence="4 6" id="KW-0238">DNA-binding</keyword>
<dbReference type="PROSITE" id="PS01063">
    <property type="entry name" value="SIGMA70_ECF"/>
    <property type="match status" value="1"/>
</dbReference>
<keyword evidence="3 6" id="KW-0731">Sigma factor</keyword>
<dbReference type="Gene3D" id="1.10.1740.10">
    <property type="match status" value="1"/>
</dbReference>
<dbReference type="GO" id="GO:0003677">
    <property type="term" value="F:DNA binding"/>
    <property type="evidence" value="ECO:0007669"/>
    <property type="project" value="UniProtKB-KW"/>
</dbReference>
<dbReference type="InterPro" id="IPR013325">
    <property type="entry name" value="RNA_pol_sigma_r2"/>
</dbReference>
<evidence type="ECO:0000256" key="1">
    <source>
        <dbReference type="ARBA" id="ARBA00010641"/>
    </source>
</evidence>
<keyword evidence="5 6" id="KW-0804">Transcription</keyword>
<dbReference type="GO" id="GO:0016987">
    <property type="term" value="F:sigma factor activity"/>
    <property type="evidence" value="ECO:0007669"/>
    <property type="project" value="UniProtKB-KW"/>
</dbReference>
<dbReference type="InterPro" id="IPR014284">
    <property type="entry name" value="RNA_pol_sigma-70_dom"/>
</dbReference>
<dbReference type="InterPro" id="IPR000838">
    <property type="entry name" value="RNA_pol_sigma70_ECF_CS"/>
</dbReference>
<evidence type="ECO:0000256" key="6">
    <source>
        <dbReference type="RuleBase" id="RU000716"/>
    </source>
</evidence>
<keyword evidence="2 6" id="KW-0805">Transcription regulation</keyword>
<dbReference type="InterPro" id="IPR039425">
    <property type="entry name" value="RNA_pol_sigma-70-like"/>
</dbReference>
<dbReference type="EMBL" id="AP011629">
    <property type="protein sequence ID" value="BAL52461.1"/>
    <property type="molecule type" value="Genomic_DNA"/>
</dbReference>
<dbReference type="AlphaFoldDB" id="H5S8H5"/>
<organism evidence="9">
    <name type="scientific">uncultured Acetothermia bacterium</name>
    <dbReference type="NCBI Taxonomy" id="236499"/>
    <lineage>
        <taxon>Bacteria</taxon>
        <taxon>Candidatus Bipolaricaulota</taxon>
        <taxon>environmental samples</taxon>
    </lineage>
</organism>
<dbReference type="Gene3D" id="1.10.10.10">
    <property type="entry name" value="Winged helix-like DNA-binding domain superfamily/Winged helix DNA-binding domain"/>
    <property type="match status" value="1"/>
</dbReference>
<reference evidence="9" key="2">
    <citation type="journal article" date="2012" name="PLoS ONE">
        <title>A Deeply Branching Thermophilic Bacterium with an Ancient Acetyl-CoA Pathway Dominates a Subsurface Ecosystem.</title>
        <authorList>
            <person name="Takami H."/>
            <person name="Noguchi H."/>
            <person name="Takaki Y."/>
            <person name="Uchiyama I."/>
            <person name="Toyoda A."/>
            <person name="Nishi S."/>
            <person name="Chee G.-J."/>
            <person name="Arai W."/>
            <person name="Nunoura T."/>
            <person name="Itoh T."/>
            <person name="Hattori M."/>
            <person name="Takai K."/>
        </authorList>
    </citation>
    <scope>NUCLEOTIDE SEQUENCE</scope>
</reference>
<dbReference type="Pfam" id="PF08281">
    <property type="entry name" value="Sigma70_r4_2"/>
    <property type="match status" value="1"/>
</dbReference>
<dbReference type="InterPro" id="IPR013324">
    <property type="entry name" value="RNA_pol_sigma_r3/r4-like"/>
</dbReference>
<evidence type="ECO:0000313" key="9">
    <source>
        <dbReference type="EMBL" id="BAL52461.1"/>
    </source>
</evidence>
<dbReference type="PANTHER" id="PTHR43133">
    <property type="entry name" value="RNA POLYMERASE ECF-TYPE SIGMA FACTO"/>
    <property type="match status" value="1"/>
</dbReference>
<dbReference type="InterPro" id="IPR007627">
    <property type="entry name" value="RNA_pol_sigma70_r2"/>
</dbReference>
<dbReference type="PANTHER" id="PTHR43133:SF8">
    <property type="entry name" value="RNA POLYMERASE SIGMA FACTOR HI_1459-RELATED"/>
    <property type="match status" value="1"/>
</dbReference>
<evidence type="ECO:0000259" key="8">
    <source>
        <dbReference type="Pfam" id="PF08281"/>
    </source>
</evidence>
<protein>
    <recommendedName>
        <fullName evidence="6">RNA polymerase sigma factor</fullName>
    </recommendedName>
</protein>
<dbReference type="GO" id="GO:0006352">
    <property type="term" value="P:DNA-templated transcription initiation"/>
    <property type="evidence" value="ECO:0007669"/>
    <property type="project" value="InterPro"/>
</dbReference>
<dbReference type="SUPFAM" id="SSF88659">
    <property type="entry name" value="Sigma3 and sigma4 domains of RNA polymerase sigma factors"/>
    <property type="match status" value="1"/>
</dbReference>
<evidence type="ECO:0000256" key="3">
    <source>
        <dbReference type="ARBA" id="ARBA00023082"/>
    </source>
</evidence>
<dbReference type="InterPro" id="IPR013249">
    <property type="entry name" value="RNA_pol_sigma70_r4_t2"/>
</dbReference>
<reference evidence="9" key="1">
    <citation type="journal article" date="2005" name="Environ. Microbiol.">
        <title>Genetic and functional properties of uncultivated thermophilic crenarchaeotes from a subsurface gold mine as revealed by analysis of genome fragments.</title>
        <authorList>
            <person name="Nunoura T."/>
            <person name="Hirayama H."/>
            <person name="Takami H."/>
            <person name="Oida H."/>
            <person name="Nishi S."/>
            <person name="Shimamura S."/>
            <person name="Suzuki Y."/>
            <person name="Inagaki F."/>
            <person name="Takai K."/>
            <person name="Nealson K.H."/>
            <person name="Horikoshi K."/>
        </authorList>
    </citation>
    <scope>NUCLEOTIDE SEQUENCE</scope>
</reference>
<evidence type="ECO:0000259" key="7">
    <source>
        <dbReference type="Pfam" id="PF04542"/>
    </source>
</evidence>
<dbReference type="CDD" id="cd06171">
    <property type="entry name" value="Sigma70_r4"/>
    <property type="match status" value="1"/>
</dbReference>
<gene>
    <name evidence="9" type="ORF">HGMM_F01E02C04</name>
</gene>
<evidence type="ECO:0000256" key="5">
    <source>
        <dbReference type="ARBA" id="ARBA00023163"/>
    </source>
</evidence>
<evidence type="ECO:0000256" key="4">
    <source>
        <dbReference type="ARBA" id="ARBA00023125"/>
    </source>
</evidence>
<dbReference type="SUPFAM" id="SSF88946">
    <property type="entry name" value="Sigma2 domain of RNA polymerase sigma factors"/>
    <property type="match status" value="1"/>
</dbReference>
<sequence length="182" mass="21170">MHDEIAWVRQIAQGDEEAFEKLFRCYAPRIFRFALGYLNDGSLAEEVVQETMIAVWKGAKHYKEQSQVSSWILGIARNKALDRARALQREPELLREKLDRRASSRATPEQIAQRETQIERVRRALEKLSPEHREVMLLAFYNDLSYSEIAQILNCPEGTVKSRVYYAKEQLKKILSKDGETV</sequence>
<evidence type="ECO:0000256" key="2">
    <source>
        <dbReference type="ARBA" id="ARBA00023015"/>
    </source>
</evidence>
<feature type="domain" description="RNA polymerase sigma-70 region 2" evidence="7">
    <location>
        <begin position="22"/>
        <end position="89"/>
    </location>
</feature>
<dbReference type="NCBIfam" id="TIGR02937">
    <property type="entry name" value="sigma70-ECF"/>
    <property type="match status" value="1"/>
</dbReference>